<evidence type="ECO:0000313" key="4">
    <source>
        <dbReference type="Proteomes" id="UP001499910"/>
    </source>
</evidence>
<accession>A0ABP9LB67</accession>
<dbReference type="NCBIfam" id="NF009270">
    <property type="entry name" value="PRK12627.1"/>
    <property type="match status" value="1"/>
</dbReference>
<keyword evidence="4" id="KW-1185">Reference proteome</keyword>
<dbReference type="Pfam" id="PF00460">
    <property type="entry name" value="Flg_bb_rod"/>
    <property type="match status" value="1"/>
</dbReference>
<organism evidence="3 4">
    <name type="scientific">[Roseibacterium] beibuensis</name>
    <dbReference type="NCBI Taxonomy" id="1193142"/>
    <lineage>
        <taxon>Bacteria</taxon>
        <taxon>Pseudomonadati</taxon>
        <taxon>Pseudomonadota</taxon>
        <taxon>Alphaproteobacteria</taxon>
        <taxon>Rhodobacterales</taxon>
        <taxon>Roseobacteraceae</taxon>
        <taxon>Roseicyclus</taxon>
    </lineage>
</organism>
<dbReference type="InterPro" id="IPR001444">
    <property type="entry name" value="Flag_bb_rod_N"/>
</dbReference>
<feature type="domain" description="Flagellar basal body rod protein N-terminal" evidence="2">
    <location>
        <begin position="17"/>
        <end position="38"/>
    </location>
</feature>
<dbReference type="EMBL" id="BAABHW010000002">
    <property type="protein sequence ID" value="GAA5074923.1"/>
    <property type="molecule type" value="Genomic_DNA"/>
</dbReference>
<evidence type="ECO:0000313" key="3">
    <source>
        <dbReference type="EMBL" id="GAA5074923.1"/>
    </source>
</evidence>
<name>A0ABP9LB67_9RHOB</name>
<protein>
    <submittedName>
        <fullName evidence="3">FlgB family protein</fullName>
    </submittedName>
</protein>
<comment type="subcellular location">
    <subcellularLocation>
        <location evidence="1">Bacterial flagellum basal body</location>
    </subcellularLocation>
</comment>
<evidence type="ECO:0000259" key="2">
    <source>
        <dbReference type="Pfam" id="PF00460"/>
    </source>
</evidence>
<evidence type="ECO:0000256" key="1">
    <source>
        <dbReference type="ARBA" id="ARBA00004117"/>
    </source>
</evidence>
<reference evidence="4" key="1">
    <citation type="journal article" date="2019" name="Int. J. Syst. Evol. Microbiol.">
        <title>The Global Catalogue of Microorganisms (GCM) 10K type strain sequencing project: providing services to taxonomists for standard genome sequencing and annotation.</title>
        <authorList>
            <consortium name="The Broad Institute Genomics Platform"/>
            <consortium name="The Broad Institute Genome Sequencing Center for Infectious Disease"/>
            <person name="Wu L."/>
            <person name="Ma J."/>
        </authorList>
    </citation>
    <scope>NUCLEOTIDE SEQUENCE [LARGE SCALE GENOMIC DNA]</scope>
    <source>
        <strain evidence="4">JCM 18015</strain>
    </source>
</reference>
<sequence>MFDGLDIFQLATARARHAAARQAVVAQNIANADTPGYRARDITDFADALRRLEVQGGDPRGDLGIRTFDVDAPASPNGNTVSLELEMVRGVEAQRDHDRAIRVYDSALNILRSSLGRR</sequence>
<dbReference type="Proteomes" id="UP001499910">
    <property type="component" value="Unassembled WGS sequence"/>
</dbReference>
<comment type="caution">
    <text evidence="3">The sequence shown here is derived from an EMBL/GenBank/DDBJ whole genome shotgun (WGS) entry which is preliminary data.</text>
</comment>
<proteinExistence type="predicted"/>
<gene>
    <name evidence="3" type="ORF">GCM10023209_22490</name>
</gene>
<dbReference type="RefSeq" id="WP_259553884.1">
    <property type="nucleotide sequence ID" value="NZ_BAABHW010000002.1"/>
</dbReference>